<evidence type="ECO:0000313" key="1">
    <source>
        <dbReference type="EMBL" id="KAJ8881590.1"/>
    </source>
</evidence>
<sequence>MSAPSETNLWIRHWYSRSSEEMSPDTAMLLAEAAGVSSYPSSLVMSNQITGIVKMFVVHVWCVLWEADNAVGMLSRARLQSHFERGSAWVLEDSVVQIMAVLKPAVYSKRQSKLQRQNKSARKTGNIRENPPTSCIVRHDYHLRKSGNGPAGDLSRIALVGGEQANRSATAAPGSFEFSALQTTAFYLWLLVILLASHQGKPGSIPGRVTPGLSLVGIVPDDAAGRQVFSGISRFPQNFIPTLLHSNLASPSSALKTSPPLFTHLFNTRIDPYSHVAPELLDLAHAKYIQPDGDLPGVIFAYVVFRTCYHAVHASQVQPTASADYRPETARTESENCDWGRSFVWVDGRQRTFLIASRVATIAAKSGFCRNAYSELNFADVSSDALTSFQAARGRAYNLRNSREHTGGSRRCLLSAVHTRRTQQKPVTRVEPGETECIAVTHERAVRHQLYKCCIAQSRTQVTLQQFTIRRWSRITSVSEATGTERLVCSPPTNANRVQFSAGSLPDFRMWDSSQTTPLVNGFSCGSPDSPNLSFRRCSILTSITLIGCQDFALVGQRFAPGRGAPALTDLNFRDAVIHSTGHGKSVGLFFRRGFALSVPAAPRKHLKVERPRWCSGHTTRLPPKRTRFEFLCGVVPGFSHVWESCRMWPLLGEFTRGSPVSRPLHSGAAPHSPHFIRIGSQDLDGRPQLLSDKGNTVTRINCTIATKPEAQNWRAVFSSSMGLSAYYFAGGNLCSKKTGNWLAGEQTNLQALTSTCCTTIVQLFSFPGRTSPTLAELPRPMLQRLYPAILGPQLTNHWRILFATHQWFSISDQHLAQLRSAISTAYVRFVAITGSFQFTAELSANGWFSWYGISFTVCCESTFVLSPTVPRPEEFIRALLGYRDWFCGASMITLPHIHSTMTEVKQPLIRLDHAAPSRKMAALTTNMSLLRLPISYCLRFLFQSLTCLGPAVAERLACLPPTKENRVKSPVGSLPDFHMWDSCQTMLVVVGFSRGSPISPTLSFRRCSIPTSIPLIGSQDLAVKRRPNLFTHSNVYIYLMFEKVKSKHEAYLTTAHEPPLPIMLFFAWLVWSEQIHDPPSFLHNKHQALFLEVNMFSECGTDNVTSSVQWRLLRRIGFDSWRVAPEFSHVGIGRTMPLVGGFSRISPITPFCNAAPCPPRSTLICAQELDLRNIPFCLGAAGWRVSYQELSGERRSVCAGDRDMSGYSTPLYLPRSPSTKVNRAQSQAGSPDFHKWKSRWTMPLVGGYSQGSPASPALSLRCRSILSSITHIGSQDLAVKGRPNLFTHFTHKLPPPPSQMPLLQDPRATNQTIMGSPTTANNVKYRRNLGGQYAAELVAVQDRPYTSCHEPGLGLIWRADSHLCKPCDIKGFPYTGAPRLLTSYLGEAGSNPGGVAPRFTHVSNVPKDAARQRVFSGIPRSPHRCIPAPLHTHPASPSSALEISMDNFANSFQDKIDFKQMYTEVIFAIGLQFIRHALDDSEPLAHLQGNKWRVSYCQAWSNTGYSLEKQPMNKHLRLECSQGSELSPFMAVPRFQLTLVTIRHEALSRLCCNSIPPATTRGRGTMLPPEGDPGRKDGWKAAEIYVDARTRFRFLSLPGLSVQLGYAFTNRKEENEKRQLSGSGVYFFKCQAMPGPRTTGCSVLLIPVRCGAGEKAIRVRFPAGSPSGFSHVGIVPDDASGRLFYSGIFRSSLSFILALLHPPHTSPSSALKTSMLRAAQIPSVTHSFAHSSTFSSRVHDREREWFCDTTKLIRVNLTKALCGMGTAVAERLARSPPTKANRVQSPPGFLQVGIVPDDAVGRRVFSGISRSPRPFIPVPLHIHFNHSHRLSIPRC</sequence>
<reference evidence="1 2" key="1">
    <citation type="submission" date="2023-02" db="EMBL/GenBank/DDBJ databases">
        <title>LHISI_Scaffold_Assembly.</title>
        <authorList>
            <person name="Stuart O.P."/>
            <person name="Cleave R."/>
            <person name="Magrath M.J.L."/>
            <person name="Mikheyev A.S."/>
        </authorList>
    </citation>
    <scope>NUCLEOTIDE SEQUENCE [LARGE SCALE GENOMIC DNA]</scope>
    <source>
        <strain evidence="1">Daus_M_001</strain>
        <tissue evidence="1">Leg muscle</tissue>
    </source>
</reference>
<organism evidence="1 2">
    <name type="scientific">Dryococelus australis</name>
    <dbReference type="NCBI Taxonomy" id="614101"/>
    <lineage>
        <taxon>Eukaryota</taxon>
        <taxon>Metazoa</taxon>
        <taxon>Ecdysozoa</taxon>
        <taxon>Arthropoda</taxon>
        <taxon>Hexapoda</taxon>
        <taxon>Insecta</taxon>
        <taxon>Pterygota</taxon>
        <taxon>Neoptera</taxon>
        <taxon>Polyneoptera</taxon>
        <taxon>Phasmatodea</taxon>
        <taxon>Verophasmatodea</taxon>
        <taxon>Anareolatae</taxon>
        <taxon>Phasmatidae</taxon>
        <taxon>Eurycanthinae</taxon>
        <taxon>Dryococelus</taxon>
    </lineage>
</organism>
<evidence type="ECO:0000313" key="2">
    <source>
        <dbReference type="Proteomes" id="UP001159363"/>
    </source>
</evidence>
<gene>
    <name evidence="1" type="ORF">PR048_018075</name>
</gene>
<dbReference type="Proteomes" id="UP001159363">
    <property type="component" value="Chromosome 5"/>
</dbReference>
<name>A0ABQ9HBG1_9NEOP</name>
<keyword evidence="2" id="KW-1185">Reference proteome</keyword>
<dbReference type="EMBL" id="JARBHB010000006">
    <property type="protein sequence ID" value="KAJ8881590.1"/>
    <property type="molecule type" value="Genomic_DNA"/>
</dbReference>
<proteinExistence type="predicted"/>
<comment type="caution">
    <text evidence="1">The sequence shown here is derived from an EMBL/GenBank/DDBJ whole genome shotgun (WGS) entry which is preliminary data.</text>
</comment>
<accession>A0ABQ9HBG1</accession>
<protein>
    <submittedName>
        <fullName evidence="1">Uncharacterized protein</fullName>
    </submittedName>
</protein>